<dbReference type="InterPro" id="IPR051477">
    <property type="entry name" value="Expansin_CellWall"/>
</dbReference>
<dbReference type="SUPFAM" id="SSF50685">
    <property type="entry name" value="Barwin-like endoglucanases"/>
    <property type="match status" value="1"/>
</dbReference>
<dbReference type="PANTHER" id="PTHR31836">
    <property type="match status" value="1"/>
</dbReference>
<keyword evidence="4" id="KW-1185">Reference proteome</keyword>
<organism evidence="3 4">
    <name type="scientific">Hermanssonia centrifuga</name>
    <dbReference type="NCBI Taxonomy" id="98765"/>
    <lineage>
        <taxon>Eukaryota</taxon>
        <taxon>Fungi</taxon>
        <taxon>Dikarya</taxon>
        <taxon>Basidiomycota</taxon>
        <taxon>Agaricomycotina</taxon>
        <taxon>Agaricomycetes</taxon>
        <taxon>Polyporales</taxon>
        <taxon>Meruliaceae</taxon>
        <taxon>Hermanssonia</taxon>
    </lineage>
</organism>
<accession>A0A4S4KSY5</accession>
<gene>
    <name evidence="3" type="ORF">EW026_g1042</name>
</gene>
<dbReference type="InterPro" id="IPR036908">
    <property type="entry name" value="RlpA-like_sf"/>
</dbReference>
<reference evidence="3 4" key="1">
    <citation type="submission" date="2019-02" db="EMBL/GenBank/DDBJ databases">
        <title>Genome sequencing of the rare red list fungi Phlebia centrifuga.</title>
        <authorList>
            <person name="Buettner E."/>
            <person name="Kellner H."/>
        </authorList>
    </citation>
    <scope>NUCLEOTIDE SEQUENCE [LARGE SCALE GENOMIC DNA]</scope>
    <source>
        <strain evidence="3 4">DSM 108282</strain>
    </source>
</reference>
<protein>
    <recommendedName>
        <fullName evidence="5">RlpA-like protein double-psi beta-barrel domain-containing protein</fullName>
    </recommendedName>
</protein>
<evidence type="ECO:0000256" key="2">
    <source>
        <dbReference type="SAM" id="SignalP"/>
    </source>
</evidence>
<feature type="chain" id="PRO_5020754859" description="RlpA-like protein double-psi beta-barrel domain-containing protein" evidence="2">
    <location>
        <begin position="25"/>
        <end position="219"/>
    </location>
</feature>
<evidence type="ECO:0000256" key="1">
    <source>
        <dbReference type="ARBA" id="ARBA00022729"/>
    </source>
</evidence>
<proteinExistence type="predicted"/>
<dbReference type="AlphaFoldDB" id="A0A4S4KSY5"/>
<feature type="signal peptide" evidence="2">
    <location>
        <begin position="1"/>
        <end position="24"/>
    </location>
</feature>
<keyword evidence="1 2" id="KW-0732">Signal</keyword>
<sequence length="219" mass="23830">MLAHFSFLSAVVLSLSLCSDVVLADSHGSQRRHHGANRLERDHTLSKRFDNARLSYYEAGQGACGAVNSDSDFQYAGGSHCFETITITYNGKTTQAQIADECPGCPYGADTYPYANADPDYRLDSDLDVVSSAPNNHKTQHLVSSSSSSILQQLIAIEQFDAAELKCVTHVVCYSIHIATVEFLGCSYEQRCGTCANAYRQLGSFPVGFRPTVGIDRGQ</sequence>
<name>A0A4S4KSY5_9APHY</name>
<evidence type="ECO:0000313" key="3">
    <source>
        <dbReference type="EMBL" id="THH01714.1"/>
    </source>
</evidence>
<evidence type="ECO:0000313" key="4">
    <source>
        <dbReference type="Proteomes" id="UP000309038"/>
    </source>
</evidence>
<evidence type="ECO:0008006" key="5">
    <source>
        <dbReference type="Google" id="ProtNLM"/>
    </source>
</evidence>
<dbReference type="Gene3D" id="2.40.40.10">
    <property type="entry name" value="RlpA-like domain"/>
    <property type="match status" value="1"/>
</dbReference>
<dbReference type="PANTHER" id="PTHR31836:SF28">
    <property type="entry name" value="SRCR DOMAIN-CONTAINING PROTEIN-RELATED"/>
    <property type="match status" value="1"/>
</dbReference>
<dbReference type="EMBL" id="SGPJ01000018">
    <property type="protein sequence ID" value="THH01714.1"/>
    <property type="molecule type" value="Genomic_DNA"/>
</dbReference>
<dbReference type="CDD" id="cd22191">
    <property type="entry name" value="DPBB_RlpA_EXP_N-like"/>
    <property type="match status" value="1"/>
</dbReference>
<dbReference type="Proteomes" id="UP000309038">
    <property type="component" value="Unassembled WGS sequence"/>
</dbReference>
<comment type="caution">
    <text evidence="3">The sequence shown here is derived from an EMBL/GenBank/DDBJ whole genome shotgun (WGS) entry which is preliminary data.</text>
</comment>